<dbReference type="SUPFAM" id="SSF55874">
    <property type="entry name" value="ATPase domain of HSP90 chaperone/DNA topoisomerase II/histidine kinase"/>
    <property type="match status" value="1"/>
</dbReference>
<dbReference type="PROSITE" id="PS50880">
    <property type="entry name" value="TOPRIM"/>
    <property type="match status" value="1"/>
</dbReference>
<organism evidence="12 13">
    <name type="scientific">Tichowtungia aerotolerans</name>
    <dbReference type="NCBI Taxonomy" id="2697043"/>
    <lineage>
        <taxon>Bacteria</taxon>
        <taxon>Pseudomonadati</taxon>
        <taxon>Kiritimatiellota</taxon>
        <taxon>Tichowtungiia</taxon>
        <taxon>Tichowtungiales</taxon>
        <taxon>Tichowtungiaceae</taxon>
        <taxon>Tichowtungia</taxon>
    </lineage>
</organism>
<dbReference type="EMBL" id="CP047593">
    <property type="protein sequence ID" value="QHI70746.1"/>
    <property type="molecule type" value="Genomic_DNA"/>
</dbReference>
<dbReference type="PANTHER" id="PTHR45866">
    <property type="entry name" value="DNA GYRASE/TOPOISOMERASE SUBUNIT B"/>
    <property type="match status" value="1"/>
</dbReference>
<name>A0A6P1MGN8_9BACT</name>
<dbReference type="Proteomes" id="UP000464954">
    <property type="component" value="Chromosome"/>
</dbReference>
<dbReference type="GO" id="GO:0005737">
    <property type="term" value="C:cytoplasm"/>
    <property type="evidence" value="ECO:0007669"/>
    <property type="project" value="UniProtKB-SubCell"/>
</dbReference>
<comment type="subunit">
    <text evidence="10">Heterotetramer, composed of two GyrA and two GyrB chains. In the heterotetramer, GyrA contains the active site tyrosine that forms a transient covalent intermediate with DNA, while GyrB binds cofactors and catalyzes ATP hydrolysis.</text>
</comment>
<feature type="site" description="Interaction with DNA" evidence="10">
    <location>
        <position position="462"/>
    </location>
</feature>
<sequence length="816" mass="90188">MSDNKNAALNPDSKGYGADHITVLEGIEAVRKRPAMYIGDTGTRGYHHCVYEVVDNSIDEALAGYCSNVEICINDDGSLSVTDDGRGIPVDIHATEGKPAVTVVLTVLHAGGKFDSDTYKVSGGLHGVGVSCVNALSEWLEVEVKRDGFIHHQRFERGIEVTELVKIGKTQETGTKVTFMPDHTIFTHTGGFQWDTLSARLRELAFLNRGAKITLKEDSTGREEVFQYEGGIMEFVQHLNKNKAPMHADVIYFEREKDDVVVEIAMQYSDAYNETIFTFANNINTIEGGTHLSGFRSALTRTVNAYAKTNKLIKDDKQTMGGDDIREGITAVISVKIPDPQFEGQTKTKLGNGEVEGIVQQIVNEELGTYFEENPSVARTIIDKAVVAARARSAARKARDLARRKGALESGGLPGKLADCSSRDPARTELFIVEGDSAGGSAKQGREREFQAILPVKGKVINVEKARLDKVLANDEIRTMITAIGTGIGVDDFDIAKARYHKIIIMTDADVDGAHIRTLLLTFFYRQMPQLIENGYVYIAQPPLYKVTRRKREEYVESDAHLTQILLDLGADGMLLQKTDGAQLLDTKGLRDLLENLVEIENISDKLRRRGILLEEFLKHRNPETGAFPAYQTLIDGADGLPEISFAIDDSDLQKIIAEADEKLGGAEIRSDDAEPTEHSVRYKELTTAKPLAKVIEKLNADGFTVEHLVDSEEPQFHLDDKGTKIPVASLMDLVTAVRDAGRKGLAIQRYKGLGEMNPQQLWETTLDPAARRMTKVVLEDAVKADEMFTILMGDEVPPRRQFIEDNALNVTNLDI</sequence>
<evidence type="ECO:0000256" key="7">
    <source>
        <dbReference type="ARBA" id="ARBA00023029"/>
    </source>
</evidence>
<dbReference type="PRINTS" id="PR00418">
    <property type="entry name" value="TPI2FAMILY"/>
</dbReference>
<dbReference type="InterPro" id="IPR013506">
    <property type="entry name" value="Topo_IIA_bsu_dom2"/>
</dbReference>
<dbReference type="KEGG" id="taer:GT409_15300"/>
<dbReference type="InterPro" id="IPR013759">
    <property type="entry name" value="Topo_IIA_B_C"/>
</dbReference>
<dbReference type="AlphaFoldDB" id="A0A6P1MGN8"/>
<dbReference type="InterPro" id="IPR014721">
    <property type="entry name" value="Ribsml_uS5_D2-typ_fold_subgr"/>
</dbReference>
<dbReference type="CDD" id="cd03366">
    <property type="entry name" value="TOPRIM_TopoIIA_GyrB"/>
    <property type="match status" value="1"/>
</dbReference>
<evidence type="ECO:0000313" key="13">
    <source>
        <dbReference type="Proteomes" id="UP000464954"/>
    </source>
</evidence>
<dbReference type="SUPFAM" id="SSF56719">
    <property type="entry name" value="Type II DNA topoisomerase"/>
    <property type="match status" value="1"/>
</dbReference>
<feature type="binding site" evidence="10">
    <location>
        <position position="508"/>
    </location>
    <ligand>
        <name>Mg(2+)</name>
        <dbReference type="ChEBI" id="CHEBI:18420"/>
        <label>1</label>
        <note>catalytic</note>
    </ligand>
</feature>
<feature type="site" description="Interaction with DNA" evidence="10">
    <location>
        <position position="459"/>
    </location>
</feature>
<dbReference type="GO" id="GO:0006265">
    <property type="term" value="P:DNA topological change"/>
    <property type="evidence" value="ECO:0007669"/>
    <property type="project" value="UniProtKB-UniRule"/>
</dbReference>
<dbReference type="GO" id="GO:0005694">
    <property type="term" value="C:chromosome"/>
    <property type="evidence" value="ECO:0007669"/>
    <property type="project" value="InterPro"/>
</dbReference>
<dbReference type="GO" id="GO:0003918">
    <property type="term" value="F:DNA topoisomerase type II (double strand cut, ATP-hydrolyzing) activity"/>
    <property type="evidence" value="ECO:0007669"/>
    <property type="project" value="UniProtKB-UniRule"/>
</dbReference>
<dbReference type="Pfam" id="PF00204">
    <property type="entry name" value="DNA_gyraseB"/>
    <property type="match status" value="1"/>
</dbReference>
<dbReference type="InterPro" id="IPR006171">
    <property type="entry name" value="TOPRIM_dom"/>
</dbReference>
<dbReference type="GO" id="GO:0005524">
    <property type="term" value="F:ATP binding"/>
    <property type="evidence" value="ECO:0007669"/>
    <property type="project" value="UniProtKB-UniRule"/>
</dbReference>
<evidence type="ECO:0000256" key="6">
    <source>
        <dbReference type="ARBA" id="ARBA00022842"/>
    </source>
</evidence>
<dbReference type="CDD" id="cd00822">
    <property type="entry name" value="TopoII_Trans_DNA_gyrase"/>
    <property type="match status" value="1"/>
</dbReference>
<dbReference type="FunFam" id="3.40.50.670:FF:000001">
    <property type="entry name" value="DNA topoisomerase 2"/>
    <property type="match status" value="1"/>
</dbReference>
<dbReference type="InterPro" id="IPR000565">
    <property type="entry name" value="Topo_IIA_B"/>
</dbReference>
<dbReference type="InterPro" id="IPR013760">
    <property type="entry name" value="Topo_IIA-like_dom_sf"/>
</dbReference>
<dbReference type="EC" id="5.6.2.2" evidence="10"/>
<comment type="subcellular location">
    <subcellularLocation>
        <location evidence="10">Cytoplasm</location>
    </subcellularLocation>
</comment>
<dbReference type="FunFam" id="3.30.230.10:FF:000005">
    <property type="entry name" value="DNA gyrase subunit B"/>
    <property type="match status" value="1"/>
</dbReference>
<dbReference type="NCBIfam" id="NF004189">
    <property type="entry name" value="PRK05644.1"/>
    <property type="match status" value="1"/>
</dbReference>
<keyword evidence="3 10" id="KW-0479">Metal-binding</keyword>
<keyword evidence="5 10" id="KW-0067">ATP-binding</keyword>
<evidence type="ECO:0000259" key="11">
    <source>
        <dbReference type="PROSITE" id="PS50880"/>
    </source>
</evidence>
<dbReference type="CDD" id="cd16928">
    <property type="entry name" value="HATPase_GyrB-like"/>
    <property type="match status" value="1"/>
</dbReference>
<proteinExistence type="inferred from homology"/>
<feature type="binding site" evidence="10">
    <location>
        <position position="434"/>
    </location>
    <ligand>
        <name>Mg(2+)</name>
        <dbReference type="ChEBI" id="CHEBI:18420"/>
        <label>1</label>
        <note>catalytic</note>
    </ligand>
</feature>
<dbReference type="GO" id="GO:0003677">
    <property type="term" value="F:DNA binding"/>
    <property type="evidence" value="ECO:0007669"/>
    <property type="project" value="UniProtKB-KW"/>
</dbReference>
<evidence type="ECO:0000256" key="8">
    <source>
        <dbReference type="ARBA" id="ARBA00023125"/>
    </source>
</evidence>
<dbReference type="InterPro" id="IPR011557">
    <property type="entry name" value="GyrB"/>
</dbReference>
<evidence type="ECO:0000313" key="12">
    <source>
        <dbReference type="EMBL" id="QHI70746.1"/>
    </source>
</evidence>
<dbReference type="Pfam" id="PF00986">
    <property type="entry name" value="DNA_gyraseB_C"/>
    <property type="match status" value="1"/>
</dbReference>
<evidence type="ECO:0000256" key="4">
    <source>
        <dbReference type="ARBA" id="ARBA00022741"/>
    </source>
</evidence>
<dbReference type="InterPro" id="IPR034160">
    <property type="entry name" value="TOPRIM_GyrB"/>
</dbReference>
<dbReference type="Pfam" id="PF02518">
    <property type="entry name" value="HATPase_c"/>
    <property type="match status" value="1"/>
</dbReference>
<dbReference type="PROSITE" id="PS00177">
    <property type="entry name" value="TOPOISOMERASE_II"/>
    <property type="match status" value="1"/>
</dbReference>
<dbReference type="NCBIfam" id="NF011501">
    <property type="entry name" value="PRK14939.1"/>
    <property type="match status" value="1"/>
</dbReference>
<comment type="similarity">
    <text evidence="2 10">Belongs to the type II topoisomerase GyrB family.</text>
</comment>
<keyword evidence="6 10" id="KW-0460">Magnesium</keyword>
<dbReference type="GO" id="GO:0006261">
    <property type="term" value="P:DNA-templated DNA replication"/>
    <property type="evidence" value="ECO:0007669"/>
    <property type="project" value="UniProtKB-UniRule"/>
</dbReference>
<dbReference type="SMART" id="SM00387">
    <property type="entry name" value="HATPase_c"/>
    <property type="match status" value="1"/>
</dbReference>
<dbReference type="InterPro" id="IPR001241">
    <property type="entry name" value="Topo_IIA"/>
</dbReference>
<evidence type="ECO:0000256" key="2">
    <source>
        <dbReference type="ARBA" id="ARBA00010708"/>
    </source>
</evidence>
<evidence type="ECO:0000256" key="3">
    <source>
        <dbReference type="ARBA" id="ARBA00022723"/>
    </source>
</evidence>
<accession>A0A6P1MGN8</accession>
<keyword evidence="9 10" id="KW-0413">Isomerase</keyword>
<comment type="miscellaneous">
    <text evidence="10">Few gyrases are as efficient as E.coli at forming negative supercoils. Not all organisms have 2 type II topoisomerases; in organisms with a single type II topoisomerase this enzyme also has to decatenate newly replicated chromosomes.</text>
</comment>
<dbReference type="SUPFAM" id="SSF54211">
    <property type="entry name" value="Ribosomal protein S5 domain 2-like"/>
    <property type="match status" value="1"/>
</dbReference>
<comment type="catalytic activity">
    <reaction evidence="1 10">
        <text>ATP-dependent breakage, passage and rejoining of double-stranded DNA.</text>
        <dbReference type="EC" id="5.6.2.2"/>
    </reaction>
</comment>
<dbReference type="InterPro" id="IPR002288">
    <property type="entry name" value="DNA_gyrase_B_C"/>
</dbReference>
<feature type="binding site" evidence="10">
    <location>
        <position position="510"/>
    </location>
    <ligand>
        <name>Mg(2+)</name>
        <dbReference type="ChEBI" id="CHEBI:18420"/>
        <label>2</label>
    </ligand>
</feature>
<gene>
    <name evidence="10 12" type="primary">gyrB</name>
    <name evidence="12" type="ORF">GT409_15300</name>
</gene>
<dbReference type="InterPro" id="IPR036890">
    <property type="entry name" value="HATPase_C_sf"/>
</dbReference>
<evidence type="ECO:0000256" key="9">
    <source>
        <dbReference type="ARBA" id="ARBA00023235"/>
    </source>
</evidence>
<feature type="domain" description="Toprim" evidence="11">
    <location>
        <begin position="428"/>
        <end position="543"/>
    </location>
</feature>
<dbReference type="InterPro" id="IPR003594">
    <property type="entry name" value="HATPase_dom"/>
</dbReference>
<dbReference type="PRINTS" id="PR01159">
    <property type="entry name" value="DNAGYRASEB"/>
</dbReference>
<dbReference type="Pfam" id="PF01751">
    <property type="entry name" value="Toprim"/>
    <property type="match status" value="1"/>
</dbReference>
<evidence type="ECO:0000256" key="10">
    <source>
        <dbReference type="HAMAP-Rule" id="MF_01898"/>
    </source>
</evidence>
<dbReference type="NCBIfam" id="TIGR01059">
    <property type="entry name" value="gyrB"/>
    <property type="match status" value="1"/>
</dbReference>
<feature type="binding site" evidence="10">
    <location>
        <position position="508"/>
    </location>
    <ligand>
        <name>Mg(2+)</name>
        <dbReference type="ChEBI" id="CHEBI:18420"/>
        <label>2</label>
    </ligand>
</feature>
<evidence type="ECO:0000256" key="1">
    <source>
        <dbReference type="ARBA" id="ARBA00000185"/>
    </source>
</evidence>
<dbReference type="HAMAP" id="MF_01898">
    <property type="entry name" value="GyrB"/>
    <property type="match status" value="1"/>
</dbReference>
<comment type="function">
    <text evidence="10">A type II topoisomerase that negatively supercoils closed circular double-stranded (ds) DNA in an ATP-dependent manner to modulate DNA topology and maintain chromosomes in an underwound state. Negative supercoiling favors strand separation, and DNA replication, transcription, recombination and repair, all of which involve strand separation. Also able to catalyze the interconversion of other topological isomers of dsDNA rings, including catenanes and knotted rings. Type II topoisomerases break and join 2 DNA strands simultaneously in an ATP-dependent manner.</text>
</comment>
<dbReference type="InterPro" id="IPR020568">
    <property type="entry name" value="Ribosomal_Su5_D2-typ_SF"/>
</dbReference>
<dbReference type="RefSeq" id="WP_160629918.1">
    <property type="nucleotide sequence ID" value="NZ_CP047593.1"/>
</dbReference>
<dbReference type="Gene3D" id="3.30.230.10">
    <property type="match status" value="1"/>
</dbReference>
<dbReference type="InterPro" id="IPR018522">
    <property type="entry name" value="TopoIIA_CS"/>
</dbReference>
<dbReference type="Gene3D" id="3.40.50.670">
    <property type="match status" value="2"/>
</dbReference>
<dbReference type="PANTHER" id="PTHR45866:SF1">
    <property type="entry name" value="DNA GYRASE SUBUNIT B, MITOCHONDRIAL"/>
    <property type="match status" value="1"/>
</dbReference>
<keyword evidence="8" id="KW-0238">DNA-binding</keyword>
<keyword evidence="4 10" id="KW-0547">Nucleotide-binding</keyword>
<dbReference type="SMART" id="SM00433">
    <property type="entry name" value="TOP2c"/>
    <property type="match status" value="1"/>
</dbReference>
<reference evidence="12 13" key="1">
    <citation type="submission" date="2020-01" db="EMBL/GenBank/DDBJ databases">
        <title>Ponticoccus aerotolerans gen. nov., sp. nov., an anaerobic bacterium and proposal of Ponticoccusceae fam. nov., Ponticoccusles ord. nov. and Ponticoccuse classis nov. in the phylum Kiritimatiellaeota.</title>
        <authorList>
            <person name="Zhou L.Y."/>
            <person name="Du Z.J."/>
        </authorList>
    </citation>
    <scope>NUCLEOTIDE SEQUENCE [LARGE SCALE GENOMIC DNA]</scope>
    <source>
        <strain evidence="12 13">S-5007</strain>
    </source>
</reference>
<evidence type="ECO:0000256" key="5">
    <source>
        <dbReference type="ARBA" id="ARBA00022840"/>
    </source>
</evidence>
<dbReference type="GO" id="GO:0046872">
    <property type="term" value="F:metal ion binding"/>
    <property type="evidence" value="ECO:0007669"/>
    <property type="project" value="UniProtKB-KW"/>
</dbReference>
<keyword evidence="7 10" id="KW-0799">Topoisomerase</keyword>
<dbReference type="FunFam" id="3.30.565.10:FF:000002">
    <property type="entry name" value="DNA gyrase subunit B"/>
    <property type="match status" value="1"/>
</dbReference>
<dbReference type="Gene3D" id="3.30.565.10">
    <property type="entry name" value="Histidine kinase-like ATPase, C-terminal domain"/>
    <property type="match status" value="1"/>
</dbReference>
<comment type="cofactor">
    <cofactor evidence="10">
        <name>Mg(2+)</name>
        <dbReference type="ChEBI" id="CHEBI:18420"/>
    </cofactor>
    <cofactor evidence="10">
        <name>Mn(2+)</name>
        <dbReference type="ChEBI" id="CHEBI:29035"/>
    </cofactor>
    <cofactor evidence="10">
        <name>Ca(2+)</name>
        <dbReference type="ChEBI" id="CHEBI:29108"/>
    </cofactor>
    <text evidence="10">Binds two Mg(2+) per subunit. The magnesium ions form salt bridges with both the protein and the DNA. Can also accept other divalent metal cations, such as Mn(2+) or Ca(2+).</text>
</comment>
<keyword evidence="13" id="KW-1185">Reference proteome</keyword>
<keyword evidence="10" id="KW-0963">Cytoplasm</keyword>
<protein>
    <recommendedName>
        <fullName evidence="10">DNA gyrase subunit B</fullName>
        <ecNumber evidence="10">5.6.2.2</ecNumber>
    </recommendedName>
</protein>